<dbReference type="KEGG" id="adl:AURDEDRAFT_140602"/>
<protein>
    <submittedName>
        <fullName evidence="1">Uncharacterized protein</fullName>
    </submittedName>
</protein>
<reference evidence="2" key="1">
    <citation type="journal article" date="2012" name="Science">
        <title>The Paleozoic origin of enzymatic lignin decomposition reconstructed from 31 fungal genomes.</title>
        <authorList>
            <person name="Floudas D."/>
            <person name="Binder M."/>
            <person name="Riley R."/>
            <person name="Barry K."/>
            <person name="Blanchette R.A."/>
            <person name="Henrissat B."/>
            <person name="Martinez A.T."/>
            <person name="Otillar R."/>
            <person name="Spatafora J.W."/>
            <person name="Yadav J.S."/>
            <person name="Aerts A."/>
            <person name="Benoit I."/>
            <person name="Boyd A."/>
            <person name="Carlson A."/>
            <person name="Copeland A."/>
            <person name="Coutinho P.M."/>
            <person name="de Vries R.P."/>
            <person name="Ferreira P."/>
            <person name="Findley K."/>
            <person name="Foster B."/>
            <person name="Gaskell J."/>
            <person name="Glotzer D."/>
            <person name="Gorecki P."/>
            <person name="Heitman J."/>
            <person name="Hesse C."/>
            <person name="Hori C."/>
            <person name="Igarashi K."/>
            <person name="Jurgens J.A."/>
            <person name="Kallen N."/>
            <person name="Kersten P."/>
            <person name="Kohler A."/>
            <person name="Kuees U."/>
            <person name="Kumar T.K.A."/>
            <person name="Kuo A."/>
            <person name="LaButti K."/>
            <person name="Larrondo L.F."/>
            <person name="Lindquist E."/>
            <person name="Ling A."/>
            <person name="Lombard V."/>
            <person name="Lucas S."/>
            <person name="Lundell T."/>
            <person name="Martin R."/>
            <person name="McLaughlin D.J."/>
            <person name="Morgenstern I."/>
            <person name="Morin E."/>
            <person name="Murat C."/>
            <person name="Nagy L.G."/>
            <person name="Nolan M."/>
            <person name="Ohm R.A."/>
            <person name="Patyshakuliyeva A."/>
            <person name="Rokas A."/>
            <person name="Ruiz-Duenas F.J."/>
            <person name="Sabat G."/>
            <person name="Salamov A."/>
            <person name="Samejima M."/>
            <person name="Schmutz J."/>
            <person name="Slot J.C."/>
            <person name="St John F."/>
            <person name="Stenlid J."/>
            <person name="Sun H."/>
            <person name="Sun S."/>
            <person name="Syed K."/>
            <person name="Tsang A."/>
            <person name="Wiebenga A."/>
            <person name="Young D."/>
            <person name="Pisabarro A."/>
            <person name="Eastwood D.C."/>
            <person name="Martin F."/>
            <person name="Cullen D."/>
            <person name="Grigoriev I.V."/>
            <person name="Hibbett D.S."/>
        </authorList>
    </citation>
    <scope>NUCLEOTIDE SEQUENCE [LARGE SCALE GENOMIC DNA]</scope>
    <source>
        <strain evidence="2">TFB10046</strain>
    </source>
</reference>
<dbReference type="OrthoDB" id="3360715at2759"/>
<organism evidence="1 2">
    <name type="scientific">Auricularia subglabra (strain TFB-10046 / SS5)</name>
    <name type="common">White-rot fungus</name>
    <name type="synonym">Auricularia delicata (strain TFB10046)</name>
    <dbReference type="NCBI Taxonomy" id="717982"/>
    <lineage>
        <taxon>Eukaryota</taxon>
        <taxon>Fungi</taxon>
        <taxon>Dikarya</taxon>
        <taxon>Basidiomycota</taxon>
        <taxon>Agaricomycotina</taxon>
        <taxon>Agaricomycetes</taxon>
        <taxon>Auriculariales</taxon>
        <taxon>Auriculariaceae</taxon>
        <taxon>Auricularia</taxon>
    </lineage>
</organism>
<accession>J0WNT6</accession>
<name>J0WNT6_AURST</name>
<dbReference type="AlphaFoldDB" id="J0WNT6"/>
<dbReference type="Proteomes" id="UP000006514">
    <property type="component" value="Unassembled WGS sequence"/>
</dbReference>
<evidence type="ECO:0000313" key="1">
    <source>
        <dbReference type="EMBL" id="EJD34042.1"/>
    </source>
</evidence>
<dbReference type="InParanoid" id="J0WNT6"/>
<dbReference type="eggNOG" id="ENOG502RY3Y">
    <property type="taxonomic scope" value="Eukaryota"/>
</dbReference>
<evidence type="ECO:0000313" key="2">
    <source>
        <dbReference type="Proteomes" id="UP000006514"/>
    </source>
</evidence>
<gene>
    <name evidence="1" type="ORF">AURDEDRAFT_140602</name>
</gene>
<keyword evidence="2" id="KW-1185">Reference proteome</keyword>
<dbReference type="EMBL" id="JH688017">
    <property type="protein sequence ID" value="EJD34042.1"/>
    <property type="molecule type" value="Genomic_DNA"/>
</dbReference>
<sequence>MDGSRRIRRVAVPLLLVIRLSADAVIDGFYVLLTSALAQAKGERLLYEDPLASAEADIVIAGSALCLFFAALRATTEPSSVPIPGTAVLPGDNGQPTKTVSPTTCPELFLPFMTTVPNIQALIPDHQRDLARIDSSCATARRCKTNLAPEIAGIAADLRAVAVEIGQRQSLQERHSLSHDLQAAIDAGELSPAAAFVPPPSYERRPEPLLAIPPFPMNAVPTAPPPETSPTLLSPTHLLAPRRGGIPSRIASGSNSPAHRRVPLASWTGSASQPASPNLLPASHPPIVFVRERLYSAIVDVLARTSRLRAMLVHDRVRVCFASVGLAILQVATTCASPQGAVRGVLGRELTLAMCPPHCRLLMRELAQIGRDARIAEDEDTERAMYLVKRGEDERVGTPRVERVRKVLELGVGFEDARPSSAVQFANHIDDLALRMTMLTEFRQRQDTIFEVLA</sequence>
<proteinExistence type="predicted"/>